<dbReference type="GO" id="GO:0005737">
    <property type="term" value="C:cytoplasm"/>
    <property type="evidence" value="ECO:0007669"/>
    <property type="project" value="TreeGrafter"/>
</dbReference>
<dbReference type="FunFam" id="3.30.200.20:FF:000027">
    <property type="entry name" value="Putative Cyclin-dependent kinase 1"/>
    <property type="match status" value="1"/>
</dbReference>
<comment type="catalytic activity">
    <reaction evidence="15">
        <text>L-seryl-[protein] + ATP = O-phospho-L-seryl-[protein] + ADP + H(+)</text>
        <dbReference type="Rhea" id="RHEA:17989"/>
        <dbReference type="Rhea" id="RHEA-COMP:9863"/>
        <dbReference type="Rhea" id="RHEA-COMP:11604"/>
        <dbReference type="ChEBI" id="CHEBI:15378"/>
        <dbReference type="ChEBI" id="CHEBI:29999"/>
        <dbReference type="ChEBI" id="CHEBI:30616"/>
        <dbReference type="ChEBI" id="CHEBI:83421"/>
        <dbReference type="ChEBI" id="CHEBI:456216"/>
        <dbReference type="EC" id="2.7.11.22"/>
    </reaction>
</comment>
<evidence type="ECO:0000256" key="5">
    <source>
        <dbReference type="ARBA" id="ARBA00022618"/>
    </source>
</evidence>
<proteinExistence type="inferred from homology"/>
<evidence type="ECO:0000256" key="2">
    <source>
        <dbReference type="ARBA" id="ARBA00012425"/>
    </source>
</evidence>
<dbReference type="PROSITE" id="PS00107">
    <property type="entry name" value="PROTEIN_KINASE_ATP"/>
    <property type="match status" value="1"/>
</dbReference>
<dbReference type="GO" id="GO:0005634">
    <property type="term" value="C:nucleus"/>
    <property type="evidence" value="ECO:0007669"/>
    <property type="project" value="TreeGrafter"/>
</dbReference>
<gene>
    <name evidence="22" type="ORF">EI97DRAFT_499125</name>
</gene>
<dbReference type="SMART" id="SM00220">
    <property type="entry name" value="S_TKc"/>
    <property type="match status" value="1"/>
</dbReference>
<comment type="function">
    <text evidence="16">Cyclin-dependent kinase that acts as a master regulator of the mitotic and meiotic cell cycles.</text>
</comment>
<evidence type="ECO:0000256" key="6">
    <source>
        <dbReference type="ARBA" id="ARBA00022679"/>
    </source>
</evidence>
<keyword evidence="4" id="KW-0597">Phosphoprotein</keyword>
<keyword evidence="7 18" id="KW-0547">Nucleotide-binding</keyword>
<dbReference type="SUPFAM" id="SSF56112">
    <property type="entry name" value="Protein kinase-like (PK-like)"/>
    <property type="match status" value="1"/>
</dbReference>
<dbReference type="GO" id="GO:0007165">
    <property type="term" value="P:signal transduction"/>
    <property type="evidence" value="ECO:0007669"/>
    <property type="project" value="TreeGrafter"/>
</dbReference>
<dbReference type="Pfam" id="PF00627">
    <property type="entry name" value="UBA"/>
    <property type="match status" value="1"/>
</dbReference>
<dbReference type="InterPro" id="IPR008271">
    <property type="entry name" value="Ser/Thr_kinase_AS"/>
</dbReference>
<dbReference type="SUPFAM" id="SSF46934">
    <property type="entry name" value="UBA-like"/>
    <property type="match status" value="1"/>
</dbReference>
<dbReference type="InterPro" id="IPR017441">
    <property type="entry name" value="Protein_kinase_ATP_BS"/>
</dbReference>
<evidence type="ECO:0000256" key="13">
    <source>
        <dbReference type="ARBA" id="ARBA00041293"/>
    </source>
</evidence>
<dbReference type="PANTHER" id="PTHR24056:SF254">
    <property type="entry name" value="CYCLIN-DEPENDENT KINASE 2"/>
    <property type="match status" value="1"/>
</dbReference>
<dbReference type="GO" id="GO:0005524">
    <property type="term" value="F:ATP binding"/>
    <property type="evidence" value="ECO:0007669"/>
    <property type="project" value="UniProtKB-UniRule"/>
</dbReference>
<dbReference type="AlphaFoldDB" id="A0A6A6JT10"/>
<evidence type="ECO:0000256" key="1">
    <source>
        <dbReference type="ARBA" id="ARBA00006485"/>
    </source>
</evidence>
<feature type="domain" description="Protein kinase" evidence="19">
    <location>
        <begin position="4"/>
        <end position="308"/>
    </location>
</feature>
<dbReference type="RefSeq" id="XP_033657290.1">
    <property type="nucleotide sequence ID" value="XM_033802585.1"/>
</dbReference>
<keyword evidence="6" id="KW-0808">Transferase</keyword>
<sequence length="762" mass="84151">MENYQKMEKIGEGTYGVVYKARDLTTKDNRIVALKKIRLEAEDEGVPSTAIREISLLKEMNDPNIVRLLNIVHADGHKLYLVFEYLDLDLKKYMEALPVSQGGRGKPLPEGSGPALKSLGLGPEMVKKFMGQLCQGVRYCHAHRVLHRDLKPQNLLIDKDGNLKLADFGLARAFGVPLRTYTHEVVTLWYRAPEILLGGRQYSTGVDMWSVGCIFAEMCTRKPLFPGDSEIDEIFKIFRVLGTPDEQEWPGVTSFPDFKSSFPKWKRTDIATIVTNLDDAGLDLLDAMLVYDPAGRISAKQAVQHPYFTGSNGYGGRMNSGNGVIGVLFWLRNQTLDYSFAHLTSSQMPPQAPELLPTHEGPRLIVYAQTFHDEDGHYHSLLPLITEKTGITHVIVAAIHINEDPDKITLNDHPPEDKRYYTLWSEVKWLQGHGVKVLGMLGGAAKGSYERLTGSEEQFERYYTPLKRLIQIHALSGLDLDIEEPVPLSTPSRLITRLRADFGPEFLITMAPVATALLPDPNIPPHLRPPRPMLASPGTTPNPLHKTLPHLSGFSYPALECSAAGQEVAWYNAQFYCGWGDARSTAWYEAIIAAGWAPERVVLGVVTNPRNGAGFVDVQRLSEVVGELRRKYSGVGKGFGGVMGWEYFNGGESEEDLEAVTEPEVGCETLRAGWVGVLGRVLRTRDVVAGGGGQQVGGVGNVASEEEIRRIVESLPGAEVPWPEEKIQGLVAIGFERHEAVAALNATDGDVDLAAGFLFDHR</sequence>
<dbReference type="GO" id="GO:0051301">
    <property type="term" value="P:cell division"/>
    <property type="evidence" value="ECO:0007669"/>
    <property type="project" value="UniProtKB-KW"/>
</dbReference>
<dbReference type="SMART" id="SM00165">
    <property type="entry name" value="UBA"/>
    <property type="match status" value="1"/>
</dbReference>
<dbReference type="Gene3D" id="1.10.8.10">
    <property type="entry name" value="DNA helicase RuvA subunit, C-terminal domain"/>
    <property type="match status" value="1"/>
</dbReference>
<reference evidence="22" key="1">
    <citation type="journal article" date="2020" name="Stud. Mycol.">
        <title>101 Dothideomycetes genomes: a test case for predicting lifestyles and emergence of pathogens.</title>
        <authorList>
            <person name="Haridas S."/>
            <person name="Albert R."/>
            <person name="Binder M."/>
            <person name="Bloem J."/>
            <person name="Labutti K."/>
            <person name="Salamov A."/>
            <person name="Andreopoulos B."/>
            <person name="Baker S."/>
            <person name="Barry K."/>
            <person name="Bills G."/>
            <person name="Bluhm B."/>
            <person name="Cannon C."/>
            <person name="Castanera R."/>
            <person name="Culley D."/>
            <person name="Daum C."/>
            <person name="Ezra D."/>
            <person name="Gonzalez J."/>
            <person name="Henrissat B."/>
            <person name="Kuo A."/>
            <person name="Liang C."/>
            <person name="Lipzen A."/>
            <person name="Lutzoni F."/>
            <person name="Magnuson J."/>
            <person name="Mondo S."/>
            <person name="Nolan M."/>
            <person name="Ohm R."/>
            <person name="Pangilinan J."/>
            <person name="Park H.-J."/>
            <person name="Ramirez L."/>
            <person name="Alfaro M."/>
            <person name="Sun H."/>
            <person name="Tritt A."/>
            <person name="Yoshinaga Y."/>
            <person name="Zwiers L.-H."/>
            <person name="Turgeon B."/>
            <person name="Goodwin S."/>
            <person name="Spatafora J."/>
            <person name="Crous P."/>
            <person name="Grigoriev I."/>
        </authorList>
    </citation>
    <scope>NUCLEOTIDE SEQUENCE</scope>
    <source>
        <strain evidence="22">CBS 379.55</strain>
    </source>
</reference>
<evidence type="ECO:0000256" key="12">
    <source>
        <dbReference type="ARBA" id="ARBA00039266"/>
    </source>
</evidence>
<dbReference type="CDD" id="cd14309">
    <property type="entry name" value="UBA_scDdi1_like"/>
    <property type="match status" value="1"/>
</dbReference>
<feature type="binding site" evidence="18">
    <location>
        <position position="35"/>
    </location>
    <ligand>
        <name>ATP</name>
        <dbReference type="ChEBI" id="CHEBI:30616"/>
    </ligand>
</feature>
<evidence type="ECO:0000256" key="9">
    <source>
        <dbReference type="ARBA" id="ARBA00022777"/>
    </source>
</evidence>
<dbReference type="GO" id="GO:0010468">
    <property type="term" value="P:regulation of gene expression"/>
    <property type="evidence" value="ECO:0007669"/>
    <property type="project" value="TreeGrafter"/>
</dbReference>
<dbReference type="GeneID" id="54555760"/>
<evidence type="ECO:0000259" key="21">
    <source>
        <dbReference type="PROSITE" id="PS51910"/>
    </source>
</evidence>
<evidence type="ECO:0000259" key="20">
    <source>
        <dbReference type="PROSITE" id="PS50030"/>
    </source>
</evidence>
<dbReference type="GO" id="GO:0000307">
    <property type="term" value="C:cyclin-dependent protein kinase holoenzyme complex"/>
    <property type="evidence" value="ECO:0007669"/>
    <property type="project" value="TreeGrafter"/>
</dbReference>
<dbReference type="CDD" id="cd07835">
    <property type="entry name" value="STKc_CDK1_CdkB_like"/>
    <property type="match status" value="1"/>
</dbReference>
<evidence type="ECO:0000313" key="23">
    <source>
        <dbReference type="Proteomes" id="UP000800097"/>
    </source>
</evidence>
<evidence type="ECO:0000256" key="18">
    <source>
        <dbReference type="PROSITE-ProRule" id="PRU10141"/>
    </source>
</evidence>
<dbReference type="PANTHER" id="PTHR24056">
    <property type="entry name" value="CELL DIVISION PROTEIN KINASE"/>
    <property type="match status" value="1"/>
</dbReference>
<organism evidence="22 23">
    <name type="scientific">Westerdykella ornata</name>
    <dbReference type="NCBI Taxonomy" id="318751"/>
    <lineage>
        <taxon>Eukaryota</taxon>
        <taxon>Fungi</taxon>
        <taxon>Dikarya</taxon>
        <taxon>Ascomycota</taxon>
        <taxon>Pezizomycotina</taxon>
        <taxon>Dothideomycetes</taxon>
        <taxon>Pleosporomycetidae</taxon>
        <taxon>Pleosporales</taxon>
        <taxon>Sporormiaceae</taxon>
        <taxon>Westerdykella</taxon>
    </lineage>
</organism>
<dbReference type="FunFam" id="1.10.510.10:FF:000144">
    <property type="entry name" value="Cyclin-dependent kinase 2"/>
    <property type="match status" value="1"/>
</dbReference>
<keyword evidence="11" id="KW-0131">Cell cycle</keyword>
<comment type="catalytic activity">
    <reaction evidence="14">
        <text>L-threonyl-[protein] + ATP = O-phospho-L-threonyl-[protein] + ADP + H(+)</text>
        <dbReference type="Rhea" id="RHEA:46608"/>
        <dbReference type="Rhea" id="RHEA-COMP:11060"/>
        <dbReference type="Rhea" id="RHEA-COMP:11605"/>
        <dbReference type="ChEBI" id="CHEBI:15378"/>
        <dbReference type="ChEBI" id="CHEBI:30013"/>
        <dbReference type="ChEBI" id="CHEBI:30616"/>
        <dbReference type="ChEBI" id="CHEBI:61977"/>
        <dbReference type="ChEBI" id="CHEBI:456216"/>
        <dbReference type="EC" id="2.7.11.22"/>
    </reaction>
</comment>
<evidence type="ECO:0000256" key="10">
    <source>
        <dbReference type="ARBA" id="ARBA00022840"/>
    </source>
</evidence>
<accession>A0A6A6JT10</accession>
<dbReference type="InterPro" id="IPR000719">
    <property type="entry name" value="Prot_kinase_dom"/>
</dbReference>
<dbReference type="PROSITE" id="PS00108">
    <property type="entry name" value="PROTEIN_KINASE_ST"/>
    <property type="match status" value="1"/>
</dbReference>
<dbReference type="InterPro" id="IPR050108">
    <property type="entry name" value="CDK"/>
</dbReference>
<keyword evidence="5" id="KW-0132">Cell division</keyword>
<keyword evidence="10 18" id="KW-0067">ATP-binding</keyword>
<evidence type="ECO:0000256" key="14">
    <source>
        <dbReference type="ARBA" id="ARBA00047811"/>
    </source>
</evidence>
<evidence type="ECO:0000256" key="16">
    <source>
        <dbReference type="ARBA" id="ARBA00054329"/>
    </source>
</evidence>
<dbReference type="GO" id="GO:0030332">
    <property type="term" value="F:cyclin binding"/>
    <property type="evidence" value="ECO:0007669"/>
    <property type="project" value="TreeGrafter"/>
</dbReference>
<dbReference type="GO" id="GO:0010389">
    <property type="term" value="P:regulation of G2/M transition of mitotic cell cycle"/>
    <property type="evidence" value="ECO:0007669"/>
    <property type="project" value="TreeGrafter"/>
</dbReference>
<dbReference type="GO" id="GO:0000082">
    <property type="term" value="P:G1/S transition of mitotic cell cycle"/>
    <property type="evidence" value="ECO:0007669"/>
    <property type="project" value="TreeGrafter"/>
</dbReference>
<dbReference type="Pfam" id="PF00069">
    <property type="entry name" value="Pkinase"/>
    <property type="match status" value="1"/>
</dbReference>
<dbReference type="Proteomes" id="UP000800097">
    <property type="component" value="Unassembled WGS sequence"/>
</dbReference>
<dbReference type="Gene3D" id="3.20.20.80">
    <property type="entry name" value="Glycosidases"/>
    <property type="match status" value="1"/>
</dbReference>
<keyword evidence="23" id="KW-1185">Reference proteome</keyword>
<dbReference type="GO" id="GO:0004693">
    <property type="term" value="F:cyclin-dependent protein serine/threonine kinase activity"/>
    <property type="evidence" value="ECO:0007669"/>
    <property type="project" value="UniProtKB-EC"/>
</dbReference>
<dbReference type="Pfam" id="PF00704">
    <property type="entry name" value="Glyco_hydro_18"/>
    <property type="match status" value="1"/>
</dbReference>
<dbReference type="OrthoDB" id="1732493at2759"/>
<keyword evidence="3" id="KW-0723">Serine/threonine-protein kinase</keyword>
<evidence type="ECO:0000256" key="4">
    <source>
        <dbReference type="ARBA" id="ARBA00022553"/>
    </source>
</evidence>
<evidence type="ECO:0000259" key="19">
    <source>
        <dbReference type="PROSITE" id="PS50011"/>
    </source>
</evidence>
<name>A0A6A6JT10_WESOR</name>
<evidence type="ECO:0000256" key="15">
    <source>
        <dbReference type="ARBA" id="ARBA00048367"/>
    </source>
</evidence>
<feature type="domain" description="GH18" evidence="21">
    <location>
        <begin position="362"/>
        <end position="667"/>
    </location>
</feature>
<evidence type="ECO:0000256" key="7">
    <source>
        <dbReference type="ARBA" id="ARBA00022741"/>
    </source>
</evidence>
<dbReference type="EC" id="2.7.11.22" evidence="2"/>
<dbReference type="InterPro" id="IPR017853">
    <property type="entry name" value="GH"/>
</dbReference>
<dbReference type="PROSITE" id="PS50011">
    <property type="entry name" value="PROTEIN_KINASE_DOM"/>
    <property type="match status" value="1"/>
</dbReference>
<comment type="subunit">
    <text evidence="17">Forms a stable but non-covalent complex with a regulatory subunit (SUC1) and with a cyclin.</text>
</comment>
<evidence type="ECO:0000256" key="3">
    <source>
        <dbReference type="ARBA" id="ARBA00022527"/>
    </source>
</evidence>
<keyword evidence="8" id="KW-0498">Mitosis</keyword>
<dbReference type="InterPro" id="IPR015940">
    <property type="entry name" value="UBA"/>
</dbReference>
<dbReference type="PROSITE" id="PS51910">
    <property type="entry name" value="GH18_2"/>
    <property type="match status" value="1"/>
</dbReference>
<dbReference type="EMBL" id="ML986486">
    <property type="protein sequence ID" value="KAF2279751.1"/>
    <property type="molecule type" value="Genomic_DNA"/>
</dbReference>
<dbReference type="Gene3D" id="1.10.510.10">
    <property type="entry name" value="Transferase(Phosphotransferase) domain 1"/>
    <property type="match status" value="1"/>
</dbReference>
<dbReference type="GO" id="GO:0005975">
    <property type="term" value="P:carbohydrate metabolic process"/>
    <property type="evidence" value="ECO:0007669"/>
    <property type="project" value="InterPro"/>
</dbReference>
<keyword evidence="9 22" id="KW-0418">Kinase</keyword>
<evidence type="ECO:0000256" key="11">
    <source>
        <dbReference type="ARBA" id="ARBA00023306"/>
    </source>
</evidence>
<dbReference type="InterPro" id="IPR011009">
    <property type="entry name" value="Kinase-like_dom_sf"/>
</dbReference>
<dbReference type="InterPro" id="IPR009060">
    <property type="entry name" value="UBA-like_sf"/>
</dbReference>
<evidence type="ECO:0000256" key="17">
    <source>
        <dbReference type="ARBA" id="ARBA00064036"/>
    </source>
</evidence>
<evidence type="ECO:0000313" key="22">
    <source>
        <dbReference type="EMBL" id="KAF2279751.1"/>
    </source>
</evidence>
<protein>
    <recommendedName>
        <fullName evidence="12">Cyclin-dependent kinase 1</fullName>
        <ecNumber evidence="2">2.7.11.22</ecNumber>
    </recommendedName>
    <alternativeName>
        <fullName evidence="13">Cell division protein kinase 1</fullName>
    </alternativeName>
</protein>
<dbReference type="Gene3D" id="3.30.200.20">
    <property type="entry name" value="Phosphorylase Kinase, domain 1"/>
    <property type="match status" value="1"/>
</dbReference>
<feature type="domain" description="UBA" evidence="20">
    <location>
        <begin position="721"/>
        <end position="761"/>
    </location>
</feature>
<dbReference type="InterPro" id="IPR001223">
    <property type="entry name" value="Glyco_hydro18_cat"/>
</dbReference>
<comment type="similarity">
    <text evidence="1">Belongs to the protein kinase superfamily. CMGC Ser/Thr protein kinase family. CDC2/CDKX subfamily.</text>
</comment>
<dbReference type="PROSITE" id="PS50030">
    <property type="entry name" value="UBA"/>
    <property type="match status" value="1"/>
</dbReference>
<dbReference type="SUPFAM" id="SSF51445">
    <property type="entry name" value="(Trans)glycosidases"/>
    <property type="match status" value="1"/>
</dbReference>
<evidence type="ECO:0000256" key="8">
    <source>
        <dbReference type="ARBA" id="ARBA00022776"/>
    </source>
</evidence>